<dbReference type="AlphaFoldDB" id="A0A3E2H3L7"/>
<accession>A0A3E2H3L7</accession>
<feature type="region of interest" description="Disordered" evidence="1">
    <location>
        <begin position="180"/>
        <end position="233"/>
    </location>
</feature>
<feature type="compositionally biased region" description="Low complexity" evidence="1">
    <location>
        <begin position="190"/>
        <end position="209"/>
    </location>
</feature>
<feature type="non-terminal residue" evidence="3">
    <location>
        <position position="1"/>
    </location>
</feature>
<keyword evidence="4" id="KW-1185">Reference proteome</keyword>
<dbReference type="OrthoDB" id="3562283at2759"/>
<dbReference type="InterPro" id="IPR010730">
    <property type="entry name" value="HET"/>
</dbReference>
<dbReference type="Proteomes" id="UP000258309">
    <property type="component" value="Unassembled WGS sequence"/>
</dbReference>
<comment type="caution">
    <text evidence="3">The sequence shown here is derived from an EMBL/GenBank/DDBJ whole genome shotgun (WGS) entry which is preliminary data.</text>
</comment>
<dbReference type="PANTHER" id="PTHR33112">
    <property type="entry name" value="DOMAIN PROTEIN, PUTATIVE-RELATED"/>
    <property type="match status" value="1"/>
</dbReference>
<gene>
    <name evidence="3" type="ORF">B7463_g8351</name>
</gene>
<feature type="compositionally biased region" description="Basic residues" evidence="1">
    <location>
        <begin position="180"/>
        <end position="189"/>
    </location>
</feature>
<evidence type="ECO:0000313" key="3">
    <source>
        <dbReference type="EMBL" id="RFU27988.1"/>
    </source>
</evidence>
<sequence length="695" mass="78485">MKKSASTWKDRPRWTKRVQESLIHTVGKTAAIKPVNKVVKKLFGMVEVDIKSLVCSACLNHPAGKTRGVRFEKSVEELKEGVKDECAVCCIAFNVLSQFQGDDFRIEDVTSVNITPYLNEIHHSGWFTLEINCEEDEEEETTSSDDEVNVISSNESNSTDDDFSVDMFRGWRPPGWRHLQRRIQRRRSRSSSLKYDESSSGSGSSVNSSQAAERVDSYSDDDDTSSYNGPPSKSDVLISGFPWGRNVSSDPLSGPGLETILDWIRNCATSHPNCFPPSQMQLPTRLLDVGEGNTSLIKIVNVQNIQMPSSREYLKYAALTHCWGGYIPQSTTKDKLKGREIQFSEEELPANFRDAIKVTRALQLRYIWIDSLCIVQDDNDDWATESMKMADIYRGSFIVISATRSPSSTTGFVGPGGRYETVLLRQIDGKQMIVNAHRTMTKTPFATTSGASVQDRAQRHGFHDLWSSVVDSYSQFDLPSKPTASQRLVASPARSRHPKSIRAVTSPACGSVVFSRNWPGTRTVQLLDPRNTLLLLSRGRRSGQPFNGGVKYCRLVDGHCELDTRDPFGRLREGSSITLQGTLHKLDSARFNPKRKWTGYEYPADSREGRRLRFTLDLRKDVDQVVELLSNLYFFALFKWDEKFHALVLQETETKGVFKRVGIAKHNSTRRNWFEVQLDNEPPVRELITIQNALI</sequence>
<organism evidence="3 4">
    <name type="scientific">Scytalidium lignicola</name>
    <name type="common">Hyphomycete</name>
    <dbReference type="NCBI Taxonomy" id="5539"/>
    <lineage>
        <taxon>Eukaryota</taxon>
        <taxon>Fungi</taxon>
        <taxon>Dikarya</taxon>
        <taxon>Ascomycota</taxon>
        <taxon>Pezizomycotina</taxon>
        <taxon>Leotiomycetes</taxon>
        <taxon>Leotiomycetes incertae sedis</taxon>
        <taxon>Scytalidium</taxon>
    </lineage>
</organism>
<feature type="compositionally biased region" description="Acidic residues" evidence="1">
    <location>
        <begin position="135"/>
        <end position="148"/>
    </location>
</feature>
<name>A0A3E2H3L7_SCYLI</name>
<evidence type="ECO:0000259" key="2">
    <source>
        <dbReference type="Pfam" id="PF06985"/>
    </source>
</evidence>
<dbReference type="Pfam" id="PF06985">
    <property type="entry name" value="HET"/>
    <property type="match status" value="1"/>
</dbReference>
<feature type="region of interest" description="Disordered" evidence="1">
    <location>
        <begin position="135"/>
        <end position="166"/>
    </location>
</feature>
<feature type="non-terminal residue" evidence="3">
    <location>
        <position position="695"/>
    </location>
</feature>
<evidence type="ECO:0000256" key="1">
    <source>
        <dbReference type="SAM" id="MobiDB-lite"/>
    </source>
</evidence>
<feature type="domain" description="Heterokaryon incompatibility" evidence="2">
    <location>
        <begin position="316"/>
        <end position="413"/>
    </location>
</feature>
<reference evidence="3 4" key="1">
    <citation type="submission" date="2018-05" db="EMBL/GenBank/DDBJ databases">
        <title>Draft genome sequence of Scytalidium lignicola DSM 105466, a ubiquitous saprotrophic fungus.</title>
        <authorList>
            <person name="Buettner E."/>
            <person name="Gebauer A.M."/>
            <person name="Hofrichter M."/>
            <person name="Liers C."/>
            <person name="Kellner H."/>
        </authorList>
    </citation>
    <scope>NUCLEOTIDE SEQUENCE [LARGE SCALE GENOMIC DNA]</scope>
    <source>
        <strain evidence="3 4">DSM 105466</strain>
    </source>
</reference>
<dbReference type="EMBL" id="NCSJ02000182">
    <property type="protein sequence ID" value="RFU27988.1"/>
    <property type="molecule type" value="Genomic_DNA"/>
</dbReference>
<dbReference type="PANTHER" id="PTHR33112:SF16">
    <property type="entry name" value="HETEROKARYON INCOMPATIBILITY DOMAIN-CONTAINING PROTEIN"/>
    <property type="match status" value="1"/>
</dbReference>
<evidence type="ECO:0000313" key="4">
    <source>
        <dbReference type="Proteomes" id="UP000258309"/>
    </source>
</evidence>
<protein>
    <recommendedName>
        <fullName evidence="2">Heterokaryon incompatibility domain-containing protein</fullName>
    </recommendedName>
</protein>
<proteinExistence type="predicted"/>